<accession>A0A2P2MT24</accession>
<proteinExistence type="predicted"/>
<dbReference type="AlphaFoldDB" id="A0A2P2MT24"/>
<organism evidence="1">
    <name type="scientific">Rhizophora mucronata</name>
    <name type="common">Asiatic mangrove</name>
    <dbReference type="NCBI Taxonomy" id="61149"/>
    <lineage>
        <taxon>Eukaryota</taxon>
        <taxon>Viridiplantae</taxon>
        <taxon>Streptophyta</taxon>
        <taxon>Embryophyta</taxon>
        <taxon>Tracheophyta</taxon>
        <taxon>Spermatophyta</taxon>
        <taxon>Magnoliopsida</taxon>
        <taxon>eudicotyledons</taxon>
        <taxon>Gunneridae</taxon>
        <taxon>Pentapetalae</taxon>
        <taxon>rosids</taxon>
        <taxon>fabids</taxon>
        <taxon>Malpighiales</taxon>
        <taxon>Rhizophoraceae</taxon>
        <taxon>Rhizophora</taxon>
    </lineage>
</organism>
<dbReference type="EMBL" id="GGEC01052878">
    <property type="protein sequence ID" value="MBX33362.1"/>
    <property type="molecule type" value="Transcribed_RNA"/>
</dbReference>
<protein>
    <submittedName>
        <fullName evidence="1">Uncharacterized protein</fullName>
    </submittedName>
</protein>
<reference evidence="1" key="1">
    <citation type="submission" date="2018-02" db="EMBL/GenBank/DDBJ databases">
        <title>Rhizophora mucronata_Transcriptome.</title>
        <authorList>
            <person name="Meera S.P."/>
            <person name="Sreeshan A."/>
            <person name="Augustine A."/>
        </authorList>
    </citation>
    <scope>NUCLEOTIDE SEQUENCE</scope>
    <source>
        <tissue evidence="1">Leaf</tissue>
    </source>
</reference>
<evidence type="ECO:0000313" key="1">
    <source>
        <dbReference type="EMBL" id="MBX33362.1"/>
    </source>
</evidence>
<name>A0A2P2MT24_RHIMU</name>
<sequence length="78" mass="9400">MRNFKKNPRHIYLLSLSILPISSHSNHHVINQPCWLLAEYFQKVQFHIHHVIFRIPYHTYCSSICKPLIIYQMLKIIS</sequence>